<dbReference type="RefSeq" id="WP_184031211.1">
    <property type="nucleotide sequence ID" value="NZ_JACHFN010000015.1"/>
</dbReference>
<dbReference type="Gene3D" id="1.20.1260.10">
    <property type="match status" value="1"/>
</dbReference>
<reference evidence="2 3" key="1">
    <citation type="submission" date="2020-08" db="EMBL/GenBank/DDBJ databases">
        <title>Genomic Encyclopedia of Type Strains, Phase IV (KMG-IV): sequencing the most valuable type-strain genomes for metagenomic binning, comparative biology and taxonomic classification.</title>
        <authorList>
            <person name="Goeker M."/>
        </authorList>
    </citation>
    <scope>NUCLEOTIDE SEQUENCE [LARGE SCALE GENOMIC DNA]</scope>
    <source>
        <strain evidence="2 3">DSM 101791</strain>
    </source>
</reference>
<comment type="caution">
    <text evidence="2">The sequence shown here is derived from an EMBL/GenBank/DDBJ whole genome shotgun (WGS) entry which is preliminary data.</text>
</comment>
<feature type="coiled-coil region" evidence="1">
    <location>
        <begin position="43"/>
        <end position="70"/>
    </location>
</feature>
<dbReference type="EMBL" id="JACHFN010000015">
    <property type="protein sequence ID" value="MBB5235702.1"/>
    <property type="molecule type" value="Genomic_DNA"/>
</dbReference>
<keyword evidence="3" id="KW-1185">Reference proteome</keyword>
<evidence type="ECO:0000313" key="3">
    <source>
        <dbReference type="Proteomes" id="UP000525389"/>
    </source>
</evidence>
<dbReference type="InterPro" id="IPR009078">
    <property type="entry name" value="Ferritin-like_SF"/>
</dbReference>
<keyword evidence="1" id="KW-0175">Coiled coil</keyword>
<dbReference type="PANTHER" id="PTHR30565:SF9">
    <property type="entry name" value="PROTEIN YCIF"/>
    <property type="match status" value="1"/>
</dbReference>
<dbReference type="InterPro" id="IPR047114">
    <property type="entry name" value="YciF"/>
</dbReference>
<evidence type="ECO:0000313" key="2">
    <source>
        <dbReference type="EMBL" id="MBB5235702.1"/>
    </source>
</evidence>
<sequence>MAMQMQDLQDLYVHKLQSIYSAEQQGLQAMQQSLEMIQTPELKQGMQMHIEQTQQQIQRLEGLFQKLGQQPGGETNVAMQGLVQEAQKLMGQGGSPEALEAGLIACQQAMEHYEMAGYGTARTYAQLLGDQDAVQVLEQTLQEEKTADEQLTQIAGQINVEAMNA</sequence>
<proteinExistence type="predicted"/>
<dbReference type="CDD" id="cd07909">
    <property type="entry name" value="YciF"/>
    <property type="match status" value="1"/>
</dbReference>
<gene>
    <name evidence="2" type="ORF">HNQ09_003163</name>
</gene>
<dbReference type="PANTHER" id="PTHR30565">
    <property type="entry name" value="PROTEIN YCIF"/>
    <property type="match status" value="1"/>
</dbReference>
<dbReference type="AlphaFoldDB" id="A0A7W8LRJ8"/>
<dbReference type="Proteomes" id="UP000525389">
    <property type="component" value="Unassembled WGS sequence"/>
</dbReference>
<accession>A0A7W8LRJ8</accession>
<dbReference type="SUPFAM" id="SSF47240">
    <property type="entry name" value="Ferritin-like"/>
    <property type="match status" value="1"/>
</dbReference>
<organism evidence="2 3">
    <name type="scientific">Deinococcus budaensis</name>
    <dbReference type="NCBI Taxonomy" id="1665626"/>
    <lineage>
        <taxon>Bacteria</taxon>
        <taxon>Thermotogati</taxon>
        <taxon>Deinococcota</taxon>
        <taxon>Deinococci</taxon>
        <taxon>Deinococcales</taxon>
        <taxon>Deinococcaceae</taxon>
        <taxon>Deinococcus</taxon>
    </lineage>
</organism>
<dbReference type="InterPro" id="IPR012347">
    <property type="entry name" value="Ferritin-like"/>
</dbReference>
<dbReference type="InterPro" id="IPR010287">
    <property type="entry name" value="DUF892_YciF-like"/>
</dbReference>
<name>A0A7W8LRJ8_9DEIO</name>
<dbReference type="Pfam" id="PF05974">
    <property type="entry name" value="DUF892"/>
    <property type="match status" value="1"/>
</dbReference>
<evidence type="ECO:0000256" key="1">
    <source>
        <dbReference type="SAM" id="Coils"/>
    </source>
</evidence>
<protein>
    <submittedName>
        <fullName evidence="2">Ferritin-like metal-binding protein YciE</fullName>
    </submittedName>
</protein>